<dbReference type="Proteomes" id="UP001172386">
    <property type="component" value="Unassembled WGS sequence"/>
</dbReference>
<proteinExistence type="predicted"/>
<keyword evidence="2" id="KW-1185">Reference proteome</keyword>
<organism evidence="1 2">
    <name type="scientific">Neophaeococcomyces mojaviensis</name>
    <dbReference type="NCBI Taxonomy" id="3383035"/>
    <lineage>
        <taxon>Eukaryota</taxon>
        <taxon>Fungi</taxon>
        <taxon>Dikarya</taxon>
        <taxon>Ascomycota</taxon>
        <taxon>Pezizomycotina</taxon>
        <taxon>Eurotiomycetes</taxon>
        <taxon>Chaetothyriomycetidae</taxon>
        <taxon>Chaetothyriales</taxon>
        <taxon>Chaetothyriales incertae sedis</taxon>
        <taxon>Neophaeococcomyces</taxon>
    </lineage>
</organism>
<dbReference type="EMBL" id="JAPDRQ010000211">
    <property type="protein sequence ID" value="KAJ9652188.1"/>
    <property type="molecule type" value="Genomic_DNA"/>
</dbReference>
<gene>
    <name evidence="1" type="ORF">H2198_008532</name>
</gene>
<accession>A0ACC2ZX96</accession>
<reference evidence="1" key="1">
    <citation type="submission" date="2022-10" db="EMBL/GenBank/DDBJ databases">
        <title>Culturing micro-colonial fungi from biological soil crusts in the Mojave desert and describing Neophaeococcomyces mojavensis, and introducing the new genera and species Taxawa tesnikishii.</title>
        <authorList>
            <person name="Kurbessoian T."/>
            <person name="Stajich J.E."/>
        </authorList>
    </citation>
    <scope>NUCLEOTIDE SEQUENCE</scope>
    <source>
        <strain evidence="1">JES_112</strain>
    </source>
</reference>
<protein>
    <submittedName>
        <fullName evidence="1">Uncharacterized protein</fullName>
    </submittedName>
</protein>
<sequence>MINALVKIILAKMSVTGLTNWIGLTANENDGMNLLQQIISTVLHWDIRDLESRISKIEKEKLRPDKEVLNALNDYVKLDTDKQDKLRKHSQTSSNSIVMTILADAGKPSDMKEETHKLAMDFLSCKLSIRDRKEIVQVACYNRPDHLTASVRALVDAYEPVIRQFHDAVDLSDTVADFQAFIIDMLKVSRIQPPGKDGTTIVPTVGDFIQLLRKHQYSSHKFIHQLCKNGKEVTQWYLDWAKQAAAQFRRKSQRSKDDQDENESPRDAGDLTEPLLDLFKALPSETRSSIPPILDQQTKYLDEMHASSLHRLSSVLHSAPTTAPKSSTLSKVLNSALPSSRPSSRPNSRPSSPARGSTWGKEQKEDASQTSPTSASHDTTSEIPHVSSDPGPGAYLSRWQDLLDATPITPLTASGKPTRASDKAVVEKSATDVDGGKTVEFESTGKTLDAQKVKPSVPGGGTDGKKNVVKKPDAKVVIDALGADFRKLLAERSLYW</sequence>
<evidence type="ECO:0000313" key="2">
    <source>
        <dbReference type="Proteomes" id="UP001172386"/>
    </source>
</evidence>
<comment type="caution">
    <text evidence="1">The sequence shown here is derived from an EMBL/GenBank/DDBJ whole genome shotgun (WGS) entry which is preliminary data.</text>
</comment>
<name>A0ACC2ZX96_9EURO</name>
<evidence type="ECO:0000313" key="1">
    <source>
        <dbReference type="EMBL" id="KAJ9652188.1"/>
    </source>
</evidence>